<evidence type="ECO:0000313" key="2">
    <source>
        <dbReference type="EMBL" id="MDN4476941.1"/>
    </source>
</evidence>
<organism evidence="2 3">
    <name type="scientific">Demequina litoralis</name>
    <dbReference type="NCBI Taxonomy" id="3051660"/>
    <lineage>
        <taxon>Bacteria</taxon>
        <taxon>Bacillati</taxon>
        <taxon>Actinomycetota</taxon>
        <taxon>Actinomycetes</taxon>
        <taxon>Micrococcales</taxon>
        <taxon>Demequinaceae</taxon>
        <taxon>Demequina</taxon>
    </lineage>
</organism>
<dbReference type="RefSeq" id="WP_301135840.1">
    <property type="nucleotide sequence ID" value="NZ_JAUHPW010000013.1"/>
</dbReference>
<dbReference type="Proteomes" id="UP001172728">
    <property type="component" value="Unassembled WGS sequence"/>
</dbReference>
<name>A0ABT8GCR7_9MICO</name>
<sequence>MHIKILGPGCANCANLERATREAIDGLGLSATVEKVTDYGEIAAYGIMRTPGLVVDEEVVLAGLVPTAARVKELLAARTA</sequence>
<dbReference type="PANTHER" id="PTHR36450:SF1">
    <property type="entry name" value="THIOREDOXIN"/>
    <property type="match status" value="1"/>
</dbReference>
<feature type="domain" description="Thioredoxin-like fold" evidence="1">
    <location>
        <begin position="1"/>
        <end position="75"/>
    </location>
</feature>
<keyword evidence="3" id="KW-1185">Reference proteome</keyword>
<dbReference type="InterPro" id="IPR012336">
    <property type="entry name" value="Thioredoxin-like_fold"/>
</dbReference>
<protein>
    <submittedName>
        <fullName evidence="2">Thioredoxin family protein</fullName>
    </submittedName>
</protein>
<dbReference type="NCBIfam" id="TIGR00412">
    <property type="entry name" value="redox_disulf_2"/>
    <property type="match status" value="1"/>
</dbReference>
<dbReference type="Pfam" id="PF13192">
    <property type="entry name" value="Thioredoxin_3"/>
    <property type="match status" value="1"/>
</dbReference>
<dbReference type="InterPro" id="IPR005243">
    <property type="entry name" value="THIRX-like_proc"/>
</dbReference>
<dbReference type="Gene3D" id="3.40.30.10">
    <property type="entry name" value="Glutaredoxin"/>
    <property type="match status" value="1"/>
</dbReference>
<dbReference type="EMBL" id="JAUHPW010000013">
    <property type="protein sequence ID" value="MDN4476941.1"/>
    <property type="molecule type" value="Genomic_DNA"/>
</dbReference>
<evidence type="ECO:0000313" key="3">
    <source>
        <dbReference type="Proteomes" id="UP001172728"/>
    </source>
</evidence>
<comment type="caution">
    <text evidence="2">The sequence shown here is derived from an EMBL/GenBank/DDBJ whole genome shotgun (WGS) entry which is preliminary data.</text>
</comment>
<reference evidence="2" key="1">
    <citation type="submission" date="2023-06" db="EMBL/GenBank/DDBJ databases">
        <title>Sysu t00192.</title>
        <authorList>
            <person name="Gao L."/>
            <person name="Fang B.-Z."/>
            <person name="Li W.-J."/>
        </authorList>
    </citation>
    <scope>NUCLEOTIDE SEQUENCE</scope>
    <source>
        <strain evidence="2">SYSU T00192</strain>
    </source>
</reference>
<dbReference type="InterPro" id="IPR036249">
    <property type="entry name" value="Thioredoxin-like_sf"/>
</dbReference>
<dbReference type="PIRSF" id="PIRSF037031">
    <property type="entry name" value="Redox_disulphide_2"/>
    <property type="match status" value="1"/>
</dbReference>
<evidence type="ECO:0000259" key="1">
    <source>
        <dbReference type="Pfam" id="PF13192"/>
    </source>
</evidence>
<accession>A0ABT8GCR7</accession>
<dbReference type="SUPFAM" id="SSF52833">
    <property type="entry name" value="Thioredoxin-like"/>
    <property type="match status" value="1"/>
</dbReference>
<dbReference type="PANTHER" id="PTHR36450">
    <property type="entry name" value="THIOREDOXIN"/>
    <property type="match status" value="1"/>
</dbReference>
<gene>
    <name evidence="2" type="ORF">QQX09_13865</name>
</gene>
<proteinExistence type="predicted"/>